<dbReference type="CDD" id="cd00742">
    <property type="entry name" value="FABP"/>
    <property type="match status" value="1"/>
</dbReference>
<evidence type="ECO:0000256" key="5">
    <source>
        <dbReference type="ARBA" id="ARBA00045493"/>
    </source>
</evidence>
<keyword evidence="7" id="KW-1185">Reference proteome</keyword>
<reference evidence="6 7" key="1">
    <citation type="journal article" date="2016" name="Nat. Commun.">
        <title>Extremotolerant tardigrade genome and improved radiotolerance of human cultured cells by tardigrade-unique protein.</title>
        <authorList>
            <person name="Hashimoto T."/>
            <person name="Horikawa D.D."/>
            <person name="Saito Y."/>
            <person name="Kuwahara H."/>
            <person name="Kozuka-Hata H."/>
            <person name="Shin-I T."/>
            <person name="Minakuchi Y."/>
            <person name="Ohishi K."/>
            <person name="Motoyama A."/>
            <person name="Aizu T."/>
            <person name="Enomoto A."/>
            <person name="Kondo K."/>
            <person name="Tanaka S."/>
            <person name="Hara Y."/>
            <person name="Koshikawa S."/>
            <person name="Sagara H."/>
            <person name="Miura T."/>
            <person name="Yokobori S."/>
            <person name="Miyagawa K."/>
            <person name="Suzuki Y."/>
            <person name="Kubo T."/>
            <person name="Oyama M."/>
            <person name="Kohara Y."/>
            <person name="Fujiyama A."/>
            <person name="Arakawa K."/>
            <person name="Katayama T."/>
            <person name="Toyoda A."/>
            <person name="Kunieda T."/>
        </authorList>
    </citation>
    <scope>NUCLEOTIDE SEQUENCE [LARGE SCALE GENOMIC DNA]</scope>
    <source>
        <strain evidence="6 7">YOKOZUNA-1</strain>
    </source>
</reference>
<evidence type="ECO:0000313" key="7">
    <source>
        <dbReference type="Proteomes" id="UP000186922"/>
    </source>
</evidence>
<proteinExistence type="inferred from homology"/>
<dbReference type="SUPFAM" id="SSF50814">
    <property type="entry name" value="Lipocalins"/>
    <property type="match status" value="1"/>
</dbReference>
<dbReference type="InterPro" id="IPR012674">
    <property type="entry name" value="Calycin"/>
</dbReference>
<dbReference type="PANTHER" id="PTHR11955">
    <property type="entry name" value="FATTY ACID BINDING PROTEIN"/>
    <property type="match status" value="1"/>
</dbReference>
<comment type="caution">
    <text evidence="6">The sequence shown here is derived from an EMBL/GenBank/DDBJ whole genome shotgun (WGS) entry which is preliminary data.</text>
</comment>
<comment type="similarity">
    <text evidence="1">Belongs to the Secretory-abundant heat soluble protein (SAHS) family.</text>
</comment>
<keyword evidence="4" id="KW-0446">Lipid-binding</keyword>
<dbReference type="InterPro" id="IPR031259">
    <property type="entry name" value="ILBP"/>
</dbReference>
<evidence type="ECO:0000256" key="3">
    <source>
        <dbReference type="ARBA" id="ARBA00023016"/>
    </source>
</evidence>
<dbReference type="STRING" id="947166.A0A1D1USF8"/>
<keyword evidence="3" id="KW-0346">Stress response</keyword>
<dbReference type="AlphaFoldDB" id="A0A1D1USF8"/>
<evidence type="ECO:0000256" key="1">
    <source>
        <dbReference type="ARBA" id="ARBA00006119"/>
    </source>
</evidence>
<accession>A0A1D1USF8</accession>
<dbReference type="InterPro" id="IPR000463">
    <property type="entry name" value="Fatty_acid-bd"/>
</dbReference>
<dbReference type="Gene3D" id="2.40.128.20">
    <property type="match status" value="1"/>
</dbReference>
<protein>
    <submittedName>
        <fullName evidence="6">FABP4</fullName>
    </submittedName>
</protein>
<evidence type="ECO:0000256" key="2">
    <source>
        <dbReference type="ARBA" id="ARBA00008390"/>
    </source>
</evidence>
<gene>
    <name evidence="6" type="primary">RvY_03638-1</name>
    <name evidence="6" type="synonym">RvY_03638.1</name>
    <name evidence="6" type="ORF">RvY_03638</name>
</gene>
<comment type="similarity">
    <text evidence="2">Belongs to the calycin superfamily. Fatty-acid binding protein (FABP) family.</text>
</comment>
<dbReference type="Proteomes" id="UP000186922">
    <property type="component" value="Unassembled WGS sequence"/>
</dbReference>
<evidence type="ECO:0000256" key="4">
    <source>
        <dbReference type="ARBA" id="ARBA00023121"/>
    </source>
</evidence>
<dbReference type="EMBL" id="BDGG01000002">
    <property type="protein sequence ID" value="GAU91375.1"/>
    <property type="molecule type" value="Genomic_DNA"/>
</dbReference>
<dbReference type="Pfam" id="PF14651">
    <property type="entry name" value="Lipocalin_7"/>
    <property type="match status" value="1"/>
</dbReference>
<dbReference type="OrthoDB" id="354351at2759"/>
<name>A0A1D1USF8_RAMVA</name>
<organism evidence="6 7">
    <name type="scientific">Ramazzottius varieornatus</name>
    <name type="common">Water bear</name>
    <name type="synonym">Tardigrade</name>
    <dbReference type="NCBI Taxonomy" id="947166"/>
    <lineage>
        <taxon>Eukaryota</taxon>
        <taxon>Metazoa</taxon>
        <taxon>Ecdysozoa</taxon>
        <taxon>Tardigrada</taxon>
        <taxon>Eutardigrada</taxon>
        <taxon>Parachela</taxon>
        <taxon>Hypsibioidea</taxon>
        <taxon>Ramazzottiidae</taxon>
        <taxon>Ramazzottius</taxon>
    </lineage>
</organism>
<evidence type="ECO:0000313" key="6">
    <source>
        <dbReference type="EMBL" id="GAU91375.1"/>
    </source>
</evidence>
<comment type="function">
    <text evidence="5">Secreted heat soluble protein acting as a molecular shield in water-deficient condition. Tardigrade-specific intrinsically disordered proteins (TDPs) are essential for desiccation tolerance by forming non-crystalline amorphous solids upon desiccation, and this vitrified state mirrors their protective capabilities.</text>
</comment>
<dbReference type="PRINTS" id="PR00178">
    <property type="entry name" value="FATTYACIDBP"/>
</dbReference>
<sequence length="134" mass="15239">MAAPNVAGKYELANSTGFDEYLRKTGASAEQIEIGKQLKPVIELSKDGEEWTMKINTEVMNKEMKFKIGQEFTEKTPSGKTIRSTITQQGSKLVQKQIFEDEFIANVEYTFTPEGTQLDYKWDGGNAQRTYKRL</sequence>
<dbReference type="GO" id="GO:0008289">
    <property type="term" value="F:lipid binding"/>
    <property type="evidence" value="ECO:0007669"/>
    <property type="project" value="UniProtKB-KW"/>
</dbReference>